<sequence length="879" mass="99316">MAINYCKNTNMKISNIFVLCLAVFFSGTACFQGQEKNVLQLGSSDLSQWHSLFANGLSEDASWGAYKLSYENTDTLFARSTRYAKTYAFPKGKQGRFLGKSSFACLFQNNVLQITDLETGTSVEASGISDYQPVKGGSLLFAEFLQGSTKTLFVLSLEGKVLWSLKDVTDYALNDNLDGIAYCVQEGPAYKVKLASFGNEIKSITIAESTIPINVFSWQPAGRSIAFAPVTTDQKGKRTNTAAFFYDLSRKKLYPLDRDSAEMPEGMELAPIFLHDFRVADDGERLFLSLRGIAKRQLSQEPGLQIWNSSDKESYPVNQIRAGEGEFLFSVWHPAKKTLDLIGTKMSEEVILAGNQSVALVYDFHQYLPTMSHHPDRDIYIRNLATGKKSLFLERFSGFDEMLSVSPGGKFIAYFKDGDWWQYSIGSGKRVRASRKEEGSVELEGFDRPSAPLPAGAPLWSTADADLLYYDQYDIWKYTASNGRRTRLTKGKETGMVFRFYNADGHPTVHFQKEAMLDLSKPVVLQGRTADHRRTGFFLLQEKKLDTLVYKEAKITGFAFSKDRKSYRYMEQRSDLPPRLVVGNAAKSEEQVLISSNVQQDRYDFGKTKLLHYTNKTGKPMSGILYYPHHYDPAKKYPMVVYVYERQSHRLHDYMNPSLANETGFNPSLLSSEGYFVFRPDIYYETGSVGQSAVDCVVAGTEKAISNASIDRKKIGLMGASFGGYETNFIISQTDLFSVAIAGSSMNDFISGYFSLNNNDKLFDSWRYTTHQPRMDSSPFENWDGYLKNSPLRFAPDIKTPLLLWVGSDDIQVSPMQTMELFSAMRILGKECTLLLYEGEDHALREKANQRNLTLKVMEWFGHYLKGMEKPTWALPFKL</sequence>
<reference evidence="3 4" key="1">
    <citation type="submission" date="2018-11" db="EMBL/GenBank/DDBJ databases">
        <title>Flavobacterium sp. nov., YIM 102600 draft genome.</title>
        <authorList>
            <person name="Li G."/>
            <person name="Jiang Y."/>
        </authorList>
    </citation>
    <scope>NUCLEOTIDE SEQUENCE [LARGE SCALE GENOMIC DNA]</scope>
    <source>
        <strain evidence="3 4">YIM 102600</strain>
    </source>
</reference>
<organism evidence="3 4">
    <name type="scientific">Flavobacterium macacae</name>
    <dbReference type="NCBI Taxonomy" id="2488993"/>
    <lineage>
        <taxon>Bacteria</taxon>
        <taxon>Pseudomonadati</taxon>
        <taxon>Bacteroidota</taxon>
        <taxon>Flavobacteriia</taxon>
        <taxon>Flavobacteriales</taxon>
        <taxon>Flavobacteriaceae</taxon>
        <taxon>Flavobacterium</taxon>
    </lineage>
</organism>
<comment type="caution">
    <text evidence="3">The sequence shown here is derived from an EMBL/GenBank/DDBJ whole genome shotgun (WGS) entry which is preliminary data.</text>
</comment>
<proteinExistence type="predicted"/>
<accession>A0A3P3W5V6</accession>
<dbReference type="AlphaFoldDB" id="A0A3P3W5V6"/>
<protein>
    <submittedName>
        <fullName evidence="3">S9 family peptidase</fullName>
    </submittedName>
</protein>
<dbReference type="InterPro" id="IPR050278">
    <property type="entry name" value="Serine_Prot_S9B/DPPIV"/>
</dbReference>
<evidence type="ECO:0000313" key="4">
    <source>
        <dbReference type="Proteomes" id="UP000271937"/>
    </source>
</evidence>
<dbReference type="Proteomes" id="UP000271937">
    <property type="component" value="Unassembled WGS sequence"/>
</dbReference>
<dbReference type="EMBL" id="RQVR01000029">
    <property type="protein sequence ID" value="RRJ88053.1"/>
    <property type="molecule type" value="Genomic_DNA"/>
</dbReference>
<dbReference type="SUPFAM" id="SSF82171">
    <property type="entry name" value="DPP6 N-terminal domain-like"/>
    <property type="match status" value="1"/>
</dbReference>
<dbReference type="SUPFAM" id="SSF53474">
    <property type="entry name" value="alpha/beta-Hydrolases"/>
    <property type="match status" value="1"/>
</dbReference>
<dbReference type="PROSITE" id="PS51257">
    <property type="entry name" value="PROKAR_LIPOPROTEIN"/>
    <property type="match status" value="1"/>
</dbReference>
<dbReference type="GO" id="GO:0006508">
    <property type="term" value="P:proteolysis"/>
    <property type="evidence" value="ECO:0007669"/>
    <property type="project" value="InterPro"/>
</dbReference>
<dbReference type="GO" id="GO:0008236">
    <property type="term" value="F:serine-type peptidase activity"/>
    <property type="evidence" value="ECO:0007669"/>
    <property type="project" value="InterPro"/>
</dbReference>
<dbReference type="PANTHER" id="PTHR11731">
    <property type="entry name" value="PROTEASE FAMILY S9B,C DIPEPTIDYL-PEPTIDASE IV-RELATED"/>
    <property type="match status" value="1"/>
</dbReference>
<dbReference type="GO" id="GO:0008239">
    <property type="term" value="F:dipeptidyl-peptidase activity"/>
    <property type="evidence" value="ECO:0007669"/>
    <property type="project" value="TreeGrafter"/>
</dbReference>
<feature type="chain" id="PRO_5018200259" evidence="1">
    <location>
        <begin position="32"/>
        <end position="879"/>
    </location>
</feature>
<dbReference type="Gene3D" id="2.120.10.30">
    <property type="entry name" value="TolB, C-terminal domain"/>
    <property type="match status" value="1"/>
</dbReference>
<dbReference type="Pfam" id="PF00326">
    <property type="entry name" value="Peptidase_S9"/>
    <property type="match status" value="1"/>
</dbReference>
<feature type="signal peptide" evidence="1">
    <location>
        <begin position="1"/>
        <end position="31"/>
    </location>
</feature>
<keyword evidence="4" id="KW-1185">Reference proteome</keyword>
<gene>
    <name evidence="3" type="ORF">EG849_14925</name>
</gene>
<dbReference type="InterPro" id="IPR029058">
    <property type="entry name" value="AB_hydrolase_fold"/>
</dbReference>
<dbReference type="InterPro" id="IPR011042">
    <property type="entry name" value="6-blade_b-propeller_TolB-like"/>
</dbReference>
<evidence type="ECO:0000313" key="3">
    <source>
        <dbReference type="EMBL" id="RRJ88053.1"/>
    </source>
</evidence>
<evidence type="ECO:0000259" key="2">
    <source>
        <dbReference type="Pfam" id="PF00326"/>
    </source>
</evidence>
<keyword evidence="1" id="KW-0732">Signal</keyword>
<feature type="domain" description="Peptidase S9 prolyl oligopeptidase catalytic" evidence="2">
    <location>
        <begin position="688"/>
        <end position="866"/>
    </location>
</feature>
<evidence type="ECO:0000256" key="1">
    <source>
        <dbReference type="SAM" id="SignalP"/>
    </source>
</evidence>
<dbReference type="PANTHER" id="PTHR11731:SF193">
    <property type="entry name" value="DIPEPTIDYL PEPTIDASE 9"/>
    <property type="match status" value="1"/>
</dbReference>
<name>A0A3P3W5V6_9FLAO</name>
<dbReference type="InterPro" id="IPR001375">
    <property type="entry name" value="Peptidase_S9_cat"/>
</dbReference>
<dbReference type="Gene3D" id="3.40.50.1820">
    <property type="entry name" value="alpha/beta hydrolase"/>
    <property type="match status" value="1"/>
</dbReference>